<evidence type="ECO:0000313" key="4">
    <source>
        <dbReference type="Proteomes" id="UP000532936"/>
    </source>
</evidence>
<comment type="caution">
    <text evidence="3">The sequence shown here is derived from an EMBL/GenBank/DDBJ whole genome shotgun (WGS) entry which is preliminary data.</text>
</comment>
<proteinExistence type="inferred from homology"/>
<dbReference type="InterPro" id="IPR011335">
    <property type="entry name" value="Restrct_endonuc-II-like"/>
</dbReference>
<protein>
    <recommendedName>
        <fullName evidence="2">UPF0102 protein GGR11_002234</fullName>
    </recommendedName>
</protein>
<dbReference type="InterPro" id="IPR011856">
    <property type="entry name" value="tRNA_endonuc-like_dom_sf"/>
</dbReference>
<dbReference type="HAMAP" id="MF_00048">
    <property type="entry name" value="UPF0102"/>
    <property type="match status" value="1"/>
</dbReference>
<keyword evidence="3" id="KW-0255">Endonuclease</keyword>
<dbReference type="PANTHER" id="PTHR34039:SF1">
    <property type="entry name" value="UPF0102 PROTEIN YRAN"/>
    <property type="match status" value="1"/>
</dbReference>
<dbReference type="Gene3D" id="3.40.1350.10">
    <property type="match status" value="1"/>
</dbReference>
<evidence type="ECO:0000256" key="2">
    <source>
        <dbReference type="HAMAP-Rule" id="MF_00048"/>
    </source>
</evidence>
<evidence type="ECO:0000313" key="3">
    <source>
        <dbReference type="EMBL" id="MBB3872681.1"/>
    </source>
</evidence>
<accession>A0A7W6F039</accession>
<dbReference type="PANTHER" id="PTHR34039">
    <property type="entry name" value="UPF0102 PROTEIN YRAN"/>
    <property type="match status" value="1"/>
</dbReference>
<dbReference type="AlphaFoldDB" id="A0A7W6F039"/>
<dbReference type="InterPro" id="IPR003509">
    <property type="entry name" value="UPF0102_YraN-like"/>
</dbReference>
<dbReference type="RefSeq" id="WP_183196978.1">
    <property type="nucleotide sequence ID" value="NZ_JACIDA010000002.1"/>
</dbReference>
<dbReference type="NCBIfam" id="NF009151">
    <property type="entry name" value="PRK12497.1-5"/>
    <property type="match status" value="1"/>
</dbReference>
<name>A0A7W6F039_9CAUL</name>
<dbReference type="Pfam" id="PF02021">
    <property type="entry name" value="UPF0102"/>
    <property type="match status" value="1"/>
</dbReference>
<reference evidence="3 4" key="1">
    <citation type="submission" date="2020-08" db="EMBL/GenBank/DDBJ databases">
        <title>Genomic Encyclopedia of Type Strains, Phase IV (KMG-IV): sequencing the most valuable type-strain genomes for metagenomic binning, comparative biology and taxonomic classification.</title>
        <authorList>
            <person name="Goeker M."/>
        </authorList>
    </citation>
    <scope>NUCLEOTIDE SEQUENCE [LARGE SCALE GENOMIC DNA]</scope>
    <source>
        <strain evidence="3 4">DSM 14878</strain>
    </source>
</reference>
<dbReference type="GO" id="GO:0004519">
    <property type="term" value="F:endonuclease activity"/>
    <property type="evidence" value="ECO:0007669"/>
    <property type="project" value="UniProtKB-KW"/>
</dbReference>
<gene>
    <name evidence="3" type="ORF">GGR11_002234</name>
</gene>
<dbReference type="Proteomes" id="UP000532936">
    <property type="component" value="Unassembled WGS sequence"/>
</dbReference>
<sequence length="140" mass="15524">MNARLPRPAPQRRPKAAWRQARGGAAFKAGHAAEWVAALWLMLKGYQVLGFRLKTRSGEIDLLARRGRILAVVEVKRRTTLNAALLALKPAQHDRLIAAGEAVRRNRPALQPLDLRIDMVALAPGRFPRHLRGVQRHGGG</sequence>
<keyword evidence="3" id="KW-0540">Nuclease</keyword>
<evidence type="ECO:0000256" key="1">
    <source>
        <dbReference type="ARBA" id="ARBA00006738"/>
    </source>
</evidence>
<keyword evidence="3" id="KW-0378">Hydrolase</keyword>
<dbReference type="EMBL" id="JACIDA010000002">
    <property type="protein sequence ID" value="MBB3872681.1"/>
    <property type="molecule type" value="Genomic_DNA"/>
</dbReference>
<dbReference type="GO" id="GO:0003676">
    <property type="term" value="F:nucleic acid binding"/>
    <property type="evidence" value="ECO:0007669"/>
    <property type="project" value="InterPro"/>
</dbReference>
<dbReference type="SUPFAM" id="SSF52980">
    <property type="entry name" value="Restriction endonuclease-like"/>
    <property type="match status" value="1"/>
</dbReference>
<organism evidence="3 4">
    <name type="scientific">Brevundimonas mediterranea</name>
    <dbReference type="NCBI Taxonomy" id="74329"/>
    <lineage>
        <taxon>Bacteria</taxon>
        <taxon>Pseudomonadati</taxon>
        <taxon>Pseudomonadota</taxon>
        <taxon>Alphaproteobacteria</taxon>
        <taxon>Caulobacterales</taxon>
        <taxon>Caulobacteraceae</taxon>
        <taxon>Brevundimonas</taxon>
    </lineage>
</organism>
<comment type="similarity">
    <text evidence="1 2">Belongs to the UPF0102 family.</text>
</comment>